<gene>
    <name evidence="3" type="ORF">DP107_12480</name>
</gene>
<comment type="caution">
    <text evidence="3">The sequence shown here is derived from an EMBL/GenBank/DDBJ whole genome shotgun (WGS) entry which is preliminary data.</text>
</comment>
<dbReference type="AlphaFoldDB" id="A0A554N7C8"/>
<keyword evidence="2" id="KW-0472">Membrane</keyword>
<dbReference type="PANTHER" id="PTHR41710:SF2">
    <property type="entry name" value="GLYCOSYL TRANSFERASE FAMILY 39_83 DOMAIN-CONTAINING PROTEIN"/>
    <property type="match status" value="1"/>
</dbReference>
<dbReference type="EMBL" id="QMDX01000008">
    <property type="protein sequence ID" value="TSD13306.1"/>
    <property type="molecule type" value="Genomic_DNA"/>
</dbReference>
<feature type="transmembrane region" description="Helical" evidence="2">
    <location>
        <begin position="420"/>
        <end position="436"/>
    </location>
</feature>
<keyword evidence="4" id="KW-1185">Reference proteome</keyword>
<evidence type="ECO:0000256" key="2">
    <source>
        <dbReference type="SAM" id="Phobius"/>
    </source>
</evidence>
<dbReference type="InterPro" id="IPR019962">
    <property type="entry name" value="CHP03663"/>
</dbReference>
<feature type="transmembrane region" description="Helical" evidence="2">
    <location>
        <begin position="200"/>
        <end position="218"/>
    </location>
</feature>
<feature type="transmembrane region" description="Helical" evidence="2">
    <location>
        <begin position="289"/>
        <end position="307"/>
    </location>
</feature>
<sequence length="713" mass="75536">MGAAPDDDASTPGDGDPSPPGDDPPDAADAHADDEPSNGATGPPAPDGSADTTDPSDGRPPRGPVLADYLGTGPERTLRLVVGVTVLALVARLLLLGDRVQHFDEGRVAWWTLEFMRTGSFRYRYIIHGPFIQHLNTWLFSLLGTTDFATRLVPAVVGGLLPATALLFREHLRRTELVALALFLSFDPLLLYYSRFSRSTILVAGFSFVAFGFLVRAYDAYTAPGRAPEASGAVATDGGAAAGAATPDVTSTRLTDLFDLRTTRRPAVYVHVAVFFVALAFAAKENAVVYVLCWLGAGALVTDRLLSAPGSNGFARLEAMLERLVLNAGYYLGHALLALGVLGAVTLFFYAPRGAAAPDGVGLYAALGDPTKLPALVDSTSASIRTGLEYWFGGSTDPGCNKEDLVGGYLCYLGRFAESLALYAAPLTILSVVGFVAERYASGRARGLVMFAGFWGFASVVGYPLGTDIYGSWITVNALVPLAIPAAVGLALLFRWGVQAYREDDGLSVVLVLTLLTLTAGFAGVQGVDGVYTEPEEGSDALVQYAQPAGDWRPVIEEMNTIAPANEGDDVLFHGSYYVDGDSSAVRTPACVKWFKALSLPWYTEKADMQVACTNSTADLDARESVPPVVIARASHQDELDERLGGSHEKRVTSIRRDAIPTVVYIDRTAPRADLAPVGATGAAVDSGVTPRDRRHTGRARLRALDTAPAAGG</sequence>
<evidence type="ECO:0000256" key="1">
    <source>
        <dbReference type="SAM" id="MobiDB-lite"/>
    </source>
</evidence>
<dbReference type="OrthoDB" id="313515at2157"/>
<feature type="transmembrane region" description="Helical" evidence="2">
    <location>
        <begin position="77"/>
        <end position="95"/>
    </location>
</feature>
<dbReference type="PIRSF" id="PIRSF030218">
    <property type="entry name" value="Mannosyltr_MA4085_prd"/>
    <property type="match status" value="1"/>
</dbReference>
<feature type="transmembrane region" description="Helical" evidence="2">
    <location>
        <begin position="448"/>
        <end position="466"/>
    </location>
</feature>
<reference evidence="3 4" key="1">
    <citation type="submission" date="2018-06" db="EMBL/GenBank/DDBJ databases">
        <title>Natronomonas sp. F16-60 a new haloarchaeon isolated from a solar saltern of Isla Cristina, Huelva, Spain.</title>
        <authorList>
            <person name="Duran-Viseras A."/>
            <person name="Sanchez-Porro C."/>
            <person name="Ventosa A."/>
        </authorList>
    </citation>
    <scope>NUCLEOTIDE SEQUENCE [LARGE SCALE GENOMIC DNA]</scope>
    <source>
        <strain evidence="3 4">F16-60</strain>
    </source>
</reference>
<dbReference type="Proteomes" id="UP000319894">
    <property type="component" value="Unassembled WGS sequence"/>
</dbReference>
<protein>
    <submittedName>
        <fullName evidence="3">TIGR03663 family protein</fullName>
    </submittedName>
</protein>
<proteinExistence type="predicted"/>
<keyword evidence="2" id="KW-1133">Transmembrane helix</keyword>
<dbReference type="InterPro" id="IPR016950">
    <property type="entry name" value="Manno-Trfase_MA4085_prd"/>
</dbReference>
<feature type="transmembrane region" description="Helical" evidence="2">
    <location>
        <begin position="267"/>
        <end position="283"/>
    </location>
</feature>
<feature type="transmembrane region" description="Helical" evidence="2">
    <location>
        <begin position="472"/>
        <end position="494"/>
    </location>
</feature>
<dbReference type="InParanoid" id="A0A554N7C8"/>
<evidence type="ECO:0000313" key="4">
    <source>
        <dbReference type="Proteomes" id="UP000319894"/>
    </source>
</evidence>
<organism evidence="3 4">
    <name type="scientific">Haloglomus irregulare</name>
    <dbReference type="NCBI Taxonomy" id="2234134"/>
    <lineage>
        <taxon>Archaea</taxon>
        <taxon>Methanobacteriati</taxon>
        <taxon>Methanobacteriota</taxon>
        <taxon>Stenosarchaea group</taxon>
        <taxon>Halobacteria</taxon>
        <taxon>Halobacteriales</taxon>
        <taxon>Natronomonadaceae</taxon>
        <taxon>Haloglomus</taxon>
    </lineage>
</organism>
<dbReference type="RefSeq" id="WP_144262493.1">
    <property type="nucleotide sequence ID" value="NZ_QMDX01000008.1"/>
</dbReference>
<keyword evidence="2" id="KW-0812">Transmembrane</keyword>
<feature type="transmembrane region" description="Helical" evidence="2">
    <location>
        <begin position="506"/>
        <end position="525"/>
    </location>
</feature>
<evidence type="ECO:0000313" key="3">
    <source>
        <dbReference type="EMBL" id="TSD13306.1"/>
    </source>
</evidence>
<feature type="transmembrane region" description="Helical" evidence="2">
    <location>
        <begin position="177"/>
        <end position="194"/>
    </location>
</feature>
<name>A0A554N7C8_9EURY</name>
<dbReference type="NCBIfam" id="TIGR03663">
    <property type="entry name" value="flippase activity-associated protein Agl23"/>
    <property type="match status" value="1"/>
</dbReference>
<feature type="region of interest" description="Disordered" evidence="1">
    <location>
        <begin position="1"/>
        <end position="66"/>
    </location>
</feature>
<feature type="transmembrane region" description="Helical" evidence="2">
    <location>
        <begin position="328"/>
        <end position="351"/>
    </location>
</feature>
<dbReference type="PANTHER" id="PTHR41710">
    <property type="entry name" value="GLYCOSYL TRANSFERASE, FAMILY 39"/>
    <property type="match status" value="1"/>
</dbReference>
<accession>A0A554N7C8</accession>